<evidence type="ECO:0000256" key="4">
    <source>
        <dbReference type="ARBA" id="ARBA00023136"/>
    </source>
</evidence>
<evidence type="ECO:0000256" key="5">
    <source>
        <dbReference type="SAM" id="MobiDB-lite"/>
    </source>
</evidence>
<evidence type="ECO:0000256" key="2">
    <source>
        <dbReference type="ARBA" id="ARBA00022692"/>
    </source>
</evidence>
<dbReference type="InterPro" id="IPR038770">
    <property type="entry name" value="Na+/solute_symporter_sf"/>
</dbReference>
<dbReference type="Gene3D" id="1.20.1530.20">
    <property type="match status" value="1"/>
</dbReference>
<feature type="domain" description="Cation/H+ exchanger transmembrane" evidence="7">
    <location>
        <begin position="6"/>
        <end position="81"/>
    </location>
</feature>
<dbReference type="RefSeq" id="WP_195128587.1">
    <property type="nucleotide sequence ID" value="NZ_JADLQX010000004.1"/>
</dbReference>
<evidence type="ECO:0000313" key="9">
    <source>
        <dbReference type="Proteomes" id="UP000702209"/>
    </source>
</evidence>
<feature type="region of interest" description="Disordered" evidence="5">
    <location>
        <begin position="94"/>
        <end position="117"/>
    </location>
</feature>
<keyword evidence="9" id="KW-1185">Reference proteome</keyword>
<dbReference type="Proteomes" id="UP000702209">
    <property type="component" value="Unassembled WGS sequence"/>
</dbReference>
<dbReference type="Pfam" id="PF00999">
    <property type="entry name" value="Na_H_Exchanger"/>
    <property type="match status" value="1"/>
</dbReference>
<gene>
    <name evidence="8" type="ORF">IU459_06595</name>
</gene>
<keyword evidence="4 6" id="KW-0472">Membrane</keyword>
<comment type="caution">
    <text evidence="8">The sequence shown here is derived from an EMBL/GenBank/DDBJ whole genome shotgun (WGS) entry which is preliminary data.</text>
</comment>
<proteinExistence type="predicted"/>
<evidence type="ECO:0000259" key="7">
    <source>
        <dbReference type="Pfam" id="PF00999"/>
    </source>
</evidence>
<accession>A0ABS0CN25</accession>
<evidence type="ECO:0000256" key="1">
    <source>
        <dbReference type="ARBA" id="ARBA00004141"/>
    </source>
</evidence>
<evidence type="ECO:0000313" key="8">
    <source>
        <dbReference type="EMBL" id="MBF6297212.1"/>
    </source>
</evidence>
<dbReference type="EMBL" id="JADLQX010000004">
    <property type="protein sequence ID" value="MBF6297212.1"/>
    <property type="molecule type" value="Genomic_DNA"/>
</dbReference>
<comment type="subcellular location">
    <subcellularLocation>
        <location evidence="1">Membrane</location>
        <topology evidence="1">Multi-pass membrane protein</topology>
    </subcellularLocation>
</comment>
<keyword evidence="2 6" id="KW-0812">Transmembrane</keyword>
<evidence type="ECO:0000256" key="6">
    <source>
        <dbReference type="SAM" id="Phobius"/>
    </source>
</evidence>
<organism evidence="8 9">
    <name type="scientific">Nocardia amamiensis</name>
    <dbReference type="NCBI Taxonomy" id="404578"/>
    <lineage>
        <taxon>Bacteria</taxon>
        <taxon>Bacillati</taxon>
        <taxon>Actinomycetota</taxon>
        <taxon>Actinomycetes</taxon>
        <taxon>Mycobacteriales</taxon>
        <taxon>Nocardiaceae</taxon>
        <taxon>Nocardia</taxon>
    </lineage>
</organism>
<evidence type="ECO:0000256" key="3">
    <source>
        <dbReference type="ARBA" id="ARBA00022989"/>
    </source>
</evidence>
<feature type="transmembrane region" description="Helical" evidence="6">
    <location>
        <begin position="51"/>
        <end position="75"/>
    </location>
</feature>
<dbReference type="InterPro" id="IPR006153">
    <property type="entry name" value="Cation/H_exchanger_TM"/>
</dbReference>
<sequence length="117" mass="11970">MNSLGIAIVGKFLGAGLGGLASGLTRAECVALGAGMNARGVIEVIIAMVGLRLGVLGVEAYTVLILVAIVTSLMAPPILRRAMAGATVTEEEAQRARKTMALTQPTPETARPEREAG</sequence>
<protein>
    <submittedName>
        <fullName evidence="8">Cation:proton antiporter</fullName>
    </submittedName>
</protein>
<keyword evidence="3 6" id="KW-1133">Transmembrane helix</keyword>
<name>A0ABS0CN25_9NOCA</name>
<reference evidence="8 9" key="1">
    <citation type="submission" date="2020-10" db="EMBL/GenBank/DDBJ databases">
        <title>Identification of Nocardia species via Next-generation sequencing and recognition of intraspecies genetic diversity.</title>
        <authorList>
            <person name="Li P."/>
            <person name="Li P."/>
            <person name="Lu B."/>
        </authorList>
    </citation>
    <scope>NUCLEOTIDE SEQUENCE [LARGE SCALE GENOMIC DNA]</scope>
    <source>
        <strain evidence="8 9">BJ06-0157</strain>
    </source>
</reference>